<evidence type="ECO:0000313" key="2">
    <source>
        <dbReference type="EMBL" id="GAA4335601.1"/>
    </source>
</evidence>
<gene>
    <name evidence="2" type="ORF">GCM10023086_68210</name>
</gene>
<organism evidence="2 3">
    <name type="scientific">Streptomyces venetus</name>
    <dbReference type="NCBI Taxonomy" id="1701086"/>
    <lineage>
        <taxon>Bacteria</taxon>
        <taxon>Bacillati</taxon>
        <taxon>Actinomycetota</taxon>
        <taxon>Actinomycetes</taxon>
        <taxon>Kitasatosporales</taxon>
        <taxon>Streptomycetaceae</taxon>
        <taxon>Streptomyces</taxon>
    </lineage>
</organism>
<evidence type="ECO:0000256" key="1">
    <source>
        <dbReference type="SAM" id="MobiDB-lite"/>
    </source>
</evidence>
<accession>A0ABP8H7X8</accession>
<feature type="compositionally biased region" description="Basic and acidic residues" evidence="1">
    <location>
        <begin position="49"/>
        <end position="64"/>
    </location>
</feature>
<evidence type="ECO:0000313" key="3">
    <source>
        <dbReference type="Proteomes" id="UP001501115"/>
    </source>
</evidence>
<feature type="region of interest" description="Disordered" evidence="1">
    <location>
        <begin position="28"/>
        <end position="65"/>
    </location>
</feature>
<dbReference type="InterPro" id="IPR036390">
    <property type="entry name" value="WH_DNA-bd_sf"/>
</dbReference>
<dbReference type="Proteomes" id="UP001501115">
    <property type="component" value="Unassembled WGS sequence"/>
</dbReference>
<feature type="compositionally biased region" description="Polar residues" evidence="1">
    <location>
        <begin position="36"/>
        <end position="47"/>
    </location>
</feature>
<proteinExistence type="predicted"/>
<dbReference type="Gene3D" id="1.10.10.10">
    <property type="entry name" value="Winged helix-like DNA-binding domain superfamily/Winged helix DNA-binding domain"/>
    <property type="match status" value="1"/>
</dbReference>
<protein>
    <recommendedName>
        <fullName evidence="4">MarR family transcriptional regulator</fullName>
    </recommendedName>
</protein>
<dbReference type="SUPFAM" id="SSF46785">
    <property type="entry name" value="Winged helix' DNA-binding domain"/>
    <property type="match status" value="1"/>
</dbReference>
<sequence>MRDASADAHVPHPLSDGVHGAHDVQAERGRPLAEHTGSTLSRLSNMASRLEKRGWQRRRPDPADGRYTLATLTDGGMAKVAAAAPPTSTRYAASCSIRCPGRSNVSSGWSHSACSRCSRCPARRIRNRPGAGRPVPAGRRGGADLALLPLRARLDTQISAPTHHRSHIV</sequence>
<dbReference type="InterPro" id="IPR036388">
    <property type="entry name" value="WH-like_DNA-bd_sf"/>
</dbReference>
<dbReference type="EMBL" id="BAABET010000013">
    <property type="protein sequence ID" value="GAA4335601.1"/>
    <property type="molecule type" value="Genomic_DNA"/>
</dbReference>
<keyword evidence="3" id="KW-1185">Reference proteome</keyword>
<name>A0ABP8H7X8_9ACTN</name>
<reference evidence="3" key="1">
    <citation type="journal article" date="2019" name="Int. J. Syst. Evol. Microbiol.">
        <title>The Global Catalogue of Microorganisms (GCM) 10K type strain sequencing project: providing services to taxonomists for standard genome sequencing and annotation.</title>
        <authorList>
            <consortium name="The Broad Institute Genomics Platform"/>
            <consortium name="The Broad Institute Genome Sequencing Center for Infectious Disease"/>
            <person name="Wu L."/>
            <person name="Ma J."/>
        </authorList>
    </citation>
    <scope>NUCLEOTIDE SEQUENCE [LARGE SCALE GENOMIC DNA]</scope>
    <source>
        <strain evidence="3">JCM 31290</strain>
    </source>
</reference>
<evidence type="ECO:0008006" key="4">
    <source>
        <dbReference type="Google" id="ProtNLM"/>
    </source>
</evidence>
<feature type="compositionally biased region" description="Basic and acidic residues" evidence="1">
    <location>
        <begin position="1"/>
        <end position="10"/>
    </location>
</feature>
<comment type="caution">
    <text evidence="2">The sequence shown here is derived from an EMBL/GenBank/DDBJ whole genome shotgun (WGS) entry which is preliminary data.</text>
</comment>
<feature type="region of interest" description="Disordered" evidence="1">
    <location>
        <begin position="1"/>
        <end position="20"/>
    </location>
</feature>